<protein>
    <submittedName>
        <fullName evidence="2">Rhamnose synthesis protein</fullName>
    </submittedName>
</protein>
<dbReference type="InterPro" id="IPR029903">
    <property type="entry name" value="RmlD-like-bd"/>
</dbReference>
<dbReference type="Gene3D" id="3.40.50.720">
    <property type="entry name" value="NAD(P)-binding Rossmann-like Domain"/>
    <property type="match status" value="1"/>
</dbReference>
<evidence type="ECO:0000313" key="3">
    <source>
        <dbReference type="Proteomes" id="UP001162001"/>
    </source>
</evidence>
<gene>
    <name evidence="2" type="ORF">Fadolivirus_1_87</name>
</gene>
<dbReference type="PANTHER" id="PTHR10491:SF4">
    <property type="entry name" value="METHIONINE ADENOSYLTRANSFERASE 2 SUBUNIT BETA"/>
    <property type="match status" value="1"/>
</dbReference>
<accession>A0A7D3QTR8</accession>
<dbReference type="EMBL" id="MT418680">
    <property type="protein sequence ID" value="QKF93545.1"/>
    <property type="molecule type" value="Genomic_DNA"/>
</dbReference>
<dbReference type="Pfam" id="PF04321">
    <property type="entry name" value="RmlD_sub_bind"/>
    <property type="match status" value="1"/>
</dbReference>
<dbReference type="SUPFAM" id="SSF51735">
    <property type="entry name" value="NAD(P)-binding Rossmann-fold domains"/>
    <property type="match status" value="1"/>
</dbReference>
<evidence type="ECO:0000259" key="1">
    <source>
        <dbReference type="Pfam" id="PF04321"/>
    </source>
</evidence>
<dbReference type="InterPro" id="IPR005913">
    <property type="entry name" value="dTDP_dehydrorham_reduct"/>
</dbReference>
<name>A0A7D3QTR8_9VIRU</name>
<proteinExistence type="predicted"/>
<dbReference type="GO" id="GO:0048269">
    <property type="term" value="C:methionine adenosyltransferase complex"/>
    <property type="evidence" value="ECO:0007669"/>
    <property type="project" value="TreeGrafter"/>
</dbReference>
<evidence type="ECO:0000313" key="2">
    <source>
        <dbReference type="EMBL" id="QKF93545.1"/>
    </source>
</evidence>
<feature type="domain" description="RmlD-like substrate binding" evidence="1">
    <location>
        <begin position="1"/>
        <end position="130"/>
    </location>
</feature>
<dbReference type="GO" id="GO:0006556">
    <property type="term" value="P:S-adenosylmethionine biosynthetic process"/>
    <property type="evidence" value="ECO:0007669"/>
    <property type="project" value="TreeGrafter"/>
</dbReference>
<dbReference type="InterPro" id="IPR036291">
    <property type="entry name" value="NAD(P)-bd_dom_sf"/>
</dbReference>
<organism evidence="2 3">
    <name type="scientific">Fadolivirus FV1/VV64</name>
    <dbReference type="NCBI Taxonomy" id="3070911"/>
    <lineage>
        <taxon>Viruses</taxon>
        <taxon>Varidnaviria</taxon>
        <taxon>Bamfordvirae</taxon>
        <taxon>Nucleocytoviricota</taxon>
        <taxon>Megaviricetes</taxon>
        <taxon>Imitervirales</taxon>
        <taxon>Mimiviridae</taxon>
        <taxon>Klosneuvirinae</taxon>
        <taxon>Fadolivirus</taxon>
        <taxon>Fadolivirus algeromassiliense</taxon>
    </lineage>
</organism>
<reference evidence="2 3" key="1">
    <citation type="submission" date="2020-04" db="EMBL/GenBank/DDBJ databases">
        <title>Advantages and limits of metagenomic assembly and binning of a giant virus.</title>
        <authorList>
            <person name="Schulz F."/>
            <person name="Andreani J."/>
            <person name="Francis R."/>
            <person name="Boudjemaa H."/>
            <person name="Bou Khalil J.Y."/>
            <person name="Lee J."/>
            <person name="La Scola B."/>
            <person name="Woyke T."/>
        </authorList>
    </citation>
    <scope>NUCLEOTIDE SEQUENCE [LARGE SCALE GENOMIC DNA]</scope>
    <source>
        <strain evidence="2 3">FV1/VV64</strain>
    </source>
</reference>
<sequence length="289" mass="32779">MKWLVYGYNGWIGNMVIDLLSSMNETVLNGVARADNEVEVEKELQQLQPDRVVSLIGRTYGPGFTTIDYLEQKGKLVENLKDNLYGPVVLAMLCKRYNIHFTYLGTGCIFNGYEGDTGNGYSESAIPDFFGSSYSTAKGFTDRLMHFFNDSVLNCRIRMPITSDNSGRNFITKITTYKKICSIPNSMTVLPELLPVMLDMAKNKQTGTVNLTNPGLITHNEILEMYKEIVNPEFKWENFTIEEQAQILLAGRSNNLLNTDKLHTLYPNVLPIKESVRNILLEMKSKMNK</sequence>
<dbReference type="GO" id="GO:0048270">
    <property type="term" value="F:methionine adenosyltransferase regulator activity"/>
    <property type="evidence" value="ECO:0007669"/>
    <property type="project" value="TreeGrafter"/>
</dbReference>
<dbReference type="PANTHER" id="PTHR10491">
    <property type="entry name" value="DTDP-4-DEHYDRORHAMNOSE REDUCTASE"/>
    <property type="match status" value="1"/>
</dbReference>
<dbReference type="Proteomes" id="UP001162001">
    <property type="component" value="Segment"/>
</dbReference>
<keyword evidence="3" id="KW-1185">Reference proteome</keyword>